<comment type="caution">
    <text evidence="1">The sequence shown here is derived from an EMBL/GenBank/DDBJ whole genome shotgun (WGS) entry which is preliminary data.</text>
</comment>
<reference evidence="1" key="1">
    <citation type="submission" date="2020-01" db="EMBL/GenBank/DDBJ databases">
        <title>Genome sequence of Kobresia littledalei, the first chromosome-level genome in the family Cyperaceae.</title>
        <authorList>
            <person name="Qu G."/>
        </authorList>
    </citation>
    <scope>NUCLEOTIDE SEQUENCE</scope>
    <source>
        <strain evidence="1">C.B.Clarke</strain>
        <tissue evidence="1">Leaf</tissue>
    </source>
</reference>
<dbReference type="PANTHER" id="PTHR19328">
    <property type="entry name" value="HEDGEHOG-INTERACTING PROTEIN"/>
    <property type="match status" value="1"/>
</dbReference>
<evidence type="ECO:0000313" key="1">
    <source>
        <dbReference type="EMBL" id="KAF3320216.1"/>
    </source>
</evidence>
<sequence length="184" mass="20351">MILTGAGTKTDRGNATFEKVSLVTKNGNYGWRVYDGFDLFHPNYTPGGSTPPDSINPIFPILGYNHSVAHNPNYSALVAGYVYRAKTDPCLFGRFLYADISAFDMWAAAETPYMSGNFTTQKVNFTCSKTTPIPCDFVSSTSIPKLSFIFSIGQDNNKDILYQAQTGVYRIVRSVKCGFKCNRS</sequence>
<dbReference type="PANTHER" id="PTHR19328:SF13">
    <property type="entry name" value="HIPL1 PROTEIN"/>
    <property type="match status" value="1"/>
</dbReference>
<dbReference type="Gene3D" id="2.120.10.30">
    <property type="entry name" value="TolB, C-terminal domain"/>
    <property type="match status" value="1"/>
</dbReference>
<protein>
    <submittedName>
        <fullName evidence="1">HIPL1 protein-like protein</fullName>
    </submittedName>
</protein>
<name>A0A833UY97_9POAL</name>
<dbReference type="InterPro" id="IPR011042">
    <property type="entry name" value="6-blade_b-propeller_TolB-like"/>
</dbReference>
<gene>
    <name evidence="1" type="ORF">FCM35_KLT22181</name>
</gene>
<dbReference type="OrthoDB" id="600243at2759"/>
<evidence type="ECO:0000313" key="2">
    <source>
        <dbReference type="Proteomes" id="UP000623129"/>
    </source>
</evidence>
<organism evidence="1 2">
    <name type="scientific">Carex littledalei</name>
    <dbReference type="NCBI Taxonomy" id="544730"/>
    <lineage>
        <taxon>Eukaryota</taxon>
        <taxon>Viridiplantae</taxon>
        <taxon>Streptophyta</taxon>
        <taxon>Embryophyta</taxon>
        <taxon>Tracheophyta</taxon>
        <taxon>Spermatophyta</taxon>
        <taxon>Magnoliopsida</taxon>
        <taxon>Liliopsida</taxon>
        <taxon>Poales</taxon>
        <taxon>Cyperaceae</taxon>
        <taxon>Cyperoideae</taxon>
        <taxon>Cariceae</taxon>
        <taxon>Carex</taxon>
        <taxon>Carex subgen. Euthyceras</taxon>
    </lineage>
</organism>
<dbReference type="AlphaFoldDB" id="A0A833UY97"/>
<keyword evidence="2" id="KW-1185">Reference proteome</keyword>
<dbReference type="Proteomes" id="UP000623129">
    <property type="component" value="Unassembled WGS sequence"/>
</dbReference>
<proteinExistence type="predicted"/>
<dbReference type="EMBL" id="SWLB01000106">
    <property type="protein sequence ID" value="KAF3320216.1"/>
    <property type="molecule type" value="Genomic_DNA"/>
</dbReference>
<accession>A0A833UY97</accession>